<evidence type="ECO:0000313" key="3">
    <source>
        <dbReference type="Proteomes" id="UP001054902"/>
    </source>
</evidence>
<evidence type="ECO:0008006" key="4">
    <source>
        <dbReference type="Google" id="ProtNLM"/>
    </source>
</evidence>
<protein>
    <recommendedName>
        <fullName evidence="4">Secreted protein</fullName>
    </recommendedName>
</protein>
<proteinExistence type="predicted"/>
<dbReference type="AlphaFoldDB" id="A0AAD3D7F8"/>
<gene>
    <name evidence="2" type="ORF">CTEN210_14661</name>
</gene>
<dbReference type="Proteomes" id="UP001054902">
    <property type="component" value="Unassembled WGS sequence"/>
</dbReference>
<comment type="caution">
    <text evidence="2">The sequence shown here is derived from an EMBL/GenBank/DDBJ whole genome shotgun (WGS) entry which is preliminary data.</text>
</comment>
<dbReference type="PANTHER" id="PTHR47721:SF2">
    <property type="entry name" value="OS01G0235100 PROTEIN"/>
    <property type="match status" value="1"/>
</dbReference>
<organism evidence="2 3">
    <name type="scientific">Chaetoceros tenuissimus</name>
    <dbReference type="NCBI Taxonomy" id="426638"/>
    <lineage>
        <taxon>Eukaryota</taxon>
        <taxon>Sar</taxon>
        <taxon>Stramenopiles</taxon>
        <taxon>Ochrophyta</taxon>
        <taxon>Bacillariophyta</taxon>
        <taxon>Coscinodiscophyceae</taxon>
        <taxon>Chaetocerotophycidae</taxon>
        <taxon>Chaetocerotales</taxon>
        <taxon>Chaetocerotaceae</taxon>
        <taxon>Chaetoceros</taxon>
    </lineage>
</organism>
<feature type="signal peptide" evidence="1">
    <location>
        <begin position="1"/>
        <end position="23"/>
    </location>
</feature>
<evidence type="ECO:0000313" key="2">
    <source>
        <dbReference type="EMBL" id="GFH58185.1"/>
    </source>
</evidence>
<feature type="chain" id="PRO_5042030254" description="Secreted protein" evidence="1">
    <location>
        <begin position="24"/>
        <end position="127"/>
    </location>
</feature>
<dbReference type="EMBL" id="BLLK01000061">
    <property type="protein sequence ID" value="GFH58185.1"/>
    <property type="molecule type" value="Genomic_DNA"/>
</dbReference>
<sequence length="127" mass="13766">MRNFIALSLAIILSLGLMGDVQGFATPSQVVRKTAIYMSDDVTAEAAEEDSTPAPEPVKCPNCDKCDGSGRILGGIPTIPLFSWWPIKPYRPCPNFIANGGQYSRIGQPLDEIAFGRGNVDDEDDDF</sequence>
<name>A0AAD3D7F8_9STRA</name>
<keyword evidence="1" id="KW-0732">Signal</keyword>
<reference evidence="2 3" key="1">
    <citation type="journal article" date="2021" name="Sci. Rep.">
        <title>The genome of the diatom Chaetoceros tenuissimus carries an ancient integrated fragment of an extant virus.</title>
        <authorList>
            <person name="Hongo Y."/>
            <person name="Kimura K."/>
            <person name="Takaki Y."/>
            <person name="Yoshida Y."/>
            <person name="Baba S."/>
            <person name="Kobayashi G."/>
            <person name="Nagasaki K."/>
            <person name="Hano T."/>
            <person name="Tomaru Y."/>
        </authorList>
    </citation>
    <scope>NUCLEOTIDE SEQUENCE [LARGE SCALE GENOMIC DNA]</scope>
    <source>
        <strain evidence="2 3">NIES-3715</strain>
    </source>
</reference>
<keyword evidence="3" id="KW-1185">Reference proteome</keyword>
<accession>A0AAD3D7F8</accession>
<evidence type="ECO:0000256" key="1">
    <source>
        <dbReference type="SAM" id="SignalP"/>
    </source>
</evidence>
<dbReference type="PANTHER" id="PTHR47721">
    <property type="entry name" value="OS01G0235100 PROTEIN"/>
    <property type="match status" value="1"/>
</dbReference>